<keyword evidence="3" id="KW-1185">Reference proteome</keyword>
<dbReference type="SUPFAM" id="SSF81383">
    <property type="entry name" value="F-box domain"/>
    <property type="match status" value="1"/>
</dbReference>
<dbReference type="AlphaFoldDB" id="A0A2S4PNB2"/>
<dbReference type="Gene3D" id="6.10.140.2040">
    <property type="match status" value="1"/>
</dbReference>
<dbReference type="Gene3D" id="1.20.1280.50">
    <property type="match status" value="1"/>
</dbReference>
<proteinExistence type="predicted"/>
<dbReference type="OrthoDB" id="3219396at2759"/>
<dbReference type="STRING" id="225359.A0A2S4PNB2"/>
<comment type="caution">
    <text evidence="2">The sequence shown here is derived from an EMBL/GenBank/DDBJ whole genome shotgun (WGS) entry which is preliminary data.</text>
</comment>
<reference evidence="2 3" key="1">
    <citation type="submission" date="2017-10" db="EMBL/GenBank/DDBJ databases">
        <title>Development of genomic resources for the powdery mildew, Erysiphe pulchra.</title>
        <authorList>
            <person name="Wadl P.A."/>
            <person name="Mack B.M."/>
            <person name="Moore G."/>
            <person name="Beltz S.B."/>
        </authorList>
    </citation>
    <scope>NUCLEOTIDE SEQUENCE [LARGE SCALE GENOMIC DNA]</scope>
    <source>
        <strain evidence="2">Cflorida</strain>
    </source>
</reference>
<dbReference type="InterPro" id="IPR036047">
    <property type="entry name" value="F-box-like_dom_sf"/>
</dbReference>
<protein>
    <recommendedName>
        <fullName evidence="1">F-box domain-containing protein</fullName>
    </recommendedName>
</protein>
<dbReference type="Pfam" id="PF12937">
    <property type="entry name" value="F-box-like"/>
    <property type="match status" value="1"/>
</dbReference>
<sequence length="209" mass="23867">MTCSLPIQSPKSLIAPAGFEEFTAKMIQDAKTSKSSFLPSLPSELLLHILSYLDIPDLLSLSRTMRYLRTISLDPLLHTHRLQRASVILSRAIPSRPPLTELMARRVYITRTTLTALNLDRNLTMIKLKRQLERRPTVEHLIELGVLPPECSLGQSDGIGTTPSLYRRQKIVQKQQIRDFLAKWIGEFSKRITKFRTYPSLQTRDLSSV</sequence>
<accession>A0A2S4PNB2</accession>
<dbReference type="EMBL" id="PEDP01001523">
    <property type="protein sequence ID" value="POS83520.1"/>
    <property type="molecule type" value="Genomic_DNA"/>
</dbReference>
<organism evidence="2 3">
    <name type="scientific">Erysiphe pulchra</name>
    <dbReference type="NCBI Taxonomy" id="225359"/>
    <lineage>
        <taxon>Eukaryota</taxon>
        <taxon>Fungi</taxon>
        <taxon>Dikarya</taxon>
        <taxon>Ascomycota</taxon>
        <taxon>Pezizomycotina</taxon>
        <taxon>Leotiomycetes</taxon>
        <taxon>Erysiphales</taxon>
        <taxon>Erysiphaceae</taxon>
        <taxon>Erysiphe</taxon>
    </lineage>
</organism>
<name>A0A2S4PNB2_9PEZI</name>
<gene>
    <name evidence="2" type="ORF">EPUL_005076</name>
</gene>
<dbReference type="PROSITE" id="PS50181">
    <property type="entry name" value="FBOX"/>
    <property type="match status" value="1"/>
</dbReference>
<evidence type="ECO:0000313" key="2">
    <source>
        <dbReference type="EMBL" id="POS83520.1"/>
    </source>
</evidence>
<dbReference type="SMART" id="SM00256">
    <property type="entry name" value="FBOX"/>
    <property type="match status" value="1"/>
</dbReference>
<feature type="domain" description="F-box" evidence="1">
    <location>
        <begin position="35"/>
        <end position="85"/>
    </location>
</feature>
<dbReference type="Proteomes" id="UP000237438">
    <property type="component" value="Unassembled WGS sequence"/>
</dbReference>
<dbReference type="InterPro" id="IPR001810">
    <property type="entry name" value="F-box_dom"/>
</dbReference>
<evidence type="ECO:0000313" key="3">
    <source>
        <dbReference type="Proteomes" id="UP000237438"/>
    </source>
</evidence>
<evidence type="ECO:0000259" key="1">
    <source>
        <dbReference type="PROSITE" id="PS50181"/>
    </source>
</evidence>